<protein>
    <recommendedName>
        <fullName evidence="3">TnsE C-terminal domain-containing protein</fullName>
    </recommendedName>
</protein>
<comment type="caution">
    <text evidence="1">The sequence shown here is derived from an EMBL/GenBank/DDBJ whole genome shotgun (WGS) entry which is preliminary data.</text>
</comment>
<name>A0A2S6HEK2_9GAMM</name>
<organism evidence="1 2">
    <name type="scientific">Methylobacter tundripaludum</name>
    <dbReference type="NCBI Taxonomy" id="173365"/>
    <lineage>
        <taxon>Bacteria</taxon>
        <taxon>Pseudomonadati</taxon>
        <taxon>Pseudomonadota</taxon>
        <taxon>Gammaproteobacteria</taxon>
        <taxon>Methylococcales</taxon>
        <taxon>Methylococcaceae</taxon>
        <taxon>Methylobacter</taxon>
    </lineage>
</organism>
<dbReference type="AlphaFoldDB" id="A0A2S6HEK2"/>
<proteinExistence type="predicted"/>
<gene>
    <name evidence="1" type="ORF">B0F87_10411</name>
</gene>
<evidence type="ECO:0008006" key="3">
    <source>
        <dbReference type="Google" id="ProtNLM"/>
    </source>
</evidence>
<dbReference type="Proteomes" id="UP000240010">
    <property type="component" value="Unassembled WGS sequence"/>
</dbReference>
<reference evidence="1 2" key="1">
    <citation type="submission" date="2018-02" db="EMBL/GenBank/DDBJ databases">
        <title>Subsurface microbial communities from deep shales in Ohio and West Virginia, USA.</title>
        <authorList>
            <person name="Wrighton K."/>
        </authorList>
    </citation>
    <scope>NUCLEOTIDE SEQUENCE [LARGE SCALE GENOMIC DNA]</scope>
    <source>
        <strain evidence="1 2">OWC-DMM</strain>
    </source>
</reference>
<dbReference type="EMBL" id="PTIZ01000004">
    <property type="protein sequence ID" value="PPK75924.1"/>
    <property type="molecule type" value="Genomic_DNA"/>
</dbReference>
<sequence length="617" mass="70366">MATFSYARLARHPGIWRVDGIGPVRSNGRLGIHTTVYFSGLSESSLNYPYKKTSLNGTSLALPIHVASLCEFKVGTVWREGKRVLGPEPISTWYQVDVSRVRLVSLGEAITINEHQISTVLPDLYFCLGSNRAQLAQTLYAIVPVLADWMTHWLIVPASELLRFYVGVSSPLLSDTLQGRLDNYISWDKSQLQEGAVTLHVKKRLTRKEAVVLGRAVASEYAKTTLFSVHQHLASVQAGNVLLNSDRKRQLIIKANFPFADSTQLYVAGKRMPLTSSDGKEDWAVFAMEILTCSHPYNFSILRINSEELLNCTGQTIAGDGGTQWPHHIPMFDQGQDELELTDELADKRLTPLVIRNHSNQFNALSDIKIEYHILAIGQMSRRNSKNTSVSVEAWTLNDGSYSQDAQGNQGVSEQQHHVEQINRDLAVFLSMLQFLRVKVQTLGWRIITRNNKGGLSQNGELIAVFPEKIGKCRTWHRMLIESEGSTRPRQVVWAEINLGNDERYLYLLEMELKSGENGQCTILLYLNDFSRLDDETFTELLILTAIQNRWTDQHNKWKNKHQRRAEMLFKKIIMYRLNHPPVPKIKQFDKEKTQLNPKLWSNILLEKITELLPYWK</sequence>
<dbReference type="RefSeq" id="WP_146086208.1">
    <property type="nucleotide sequence ID" value="NZ_PTIZ01000004.1"/>
</dbReference>
<evidence type="ECO:0000313" key="1">
    <source>
        <dbReference type="EMBL" id="PPK75924.1"/>
    </source>
</evidence>
<evidence type="ECO:0000313" key="2">
    <source>
        <dbReference type="Proteomes" id="UP000240010"/>
    </source>
</evidence>
<accession>A0A2S6HEK2</accession>